<keyword evidence="1" id="KW-0436">Ligase</keyword>
<dbReference type="Proteomes" id="UP000199455">
    <property type="component" value="Unassembled WGS sequence"/>
</dbReference>
<dbReference type="GO" id="GO:0016874">
    <property type="term" value="F:ligase activity"/>
    <property type="evidence" value="ECO:0007669"/>
    <property type="project" value="UniProtKB-KW"/>
</dbReference>
<protein>
    <submittedName>
        <fullName evidence="1">2'-5' RNA ligase superfamily protein</fullName>
    </submittedName>
</protein>
<gene>
    <name evidence="1" type="ORF">SAMN04488024_101563</name>
</gene>
<dbReference type="AlphaFoldDB" id="A0A1G6JV15"/>
<proteinExistence type="predicted"/>
<dbReference type="RefSeq" id="WP_090764289.1">
    <property type="nucleotide sequence ID" value="NZ_FMZH01000001.1"/>
</dbReference>
<dbReference type="Pfam" id="PF13563">
    <property type="entry name" value="2_5_RNA_ligase2"/>
    <property type="match status" value="1"/>
</dbReference>
<evidence type="ECO:0000313" key="2">
    <source>
        <dbReference type="Proteomes" id="UP000199455"/>
    </source>
</evidence>
<sequence>MENINKIVPVSRSTCILTARLDTQSQLFFDRMRKCYFPPERNFLNAHLTLFHQLPDSGHTLHVLRCITHDTIKANVKAVKSIGYGIAYFIECQELQLVHQKLQQEFRGLLSAQDQQPLRPHVTIQNKVSPERARSLLLALAPDFEPFEIYITGLDLWHYLEGPWSHYQHYPFSAEKRL</sequence>
<dbReference type="EMBL" id="FMZH01000001">
    <property type="protein sequence ID" value="SDC22471.1"/>
    <property type="molecule type" value="Genomic_DNA"/>
</dbReference>
<dbReference type="SUPFAM" id="SSF55144">
    <property type="entry name" value="LigT-like"/>
    <property type="match status" value="1"/>
</dbReference>
<keyword evidence="2" id="KW-1185">Reference proteome</keyword>
<organism evidence="1 2">
    <name type="scientific">Pedobacter soli</name>
    <dbReference type="NCBI Taxonomy" id="390242"/>
    <lineage>
        <taxon>Bacteria</taxon>
        <taxon>Pseudomonadati</taxon>
        <taxon>Bacteroidota</taxon>
        <taxon>Sphingobacteriia</taxon>
        <taxon>Sphingobacteriales</taxon>
        <taxon>Sphingobacteriaceae</taxon>
        <taxon>Pedobacter</taxon>
    </lineage>
</organism>
<dbReference type="Gene3D" id="3.90.1140.10">
    <property type="entry name" value="Cyclic phosphodiesterase"/>
    <property type="match status" value="1"/>
</dbReference>
<name>A0A1G6JV15_9SPHI</name>
<evidence type="ECO:0000313" key="1">
    <source>
        <dbReference type="EMBL" id="SDC22471.1"/>
    </source>
</evidence>
<accession>A0A1G6JV15</accession>
<reference evidence="2" key="1">
    <citation type="submission" date="2016-10" db="EMBL/GenBank/DDBJ databases">
        <authorList>
            <person name="Varghese N."/>
            <person name="Submissions S."/>
        </authorList>
    </citation>
    <scope>NUCLEOTIDE SEQUENCE [LARGE SCALE GENOMIC DNA]</scope>
    <source>
        <strain evidence="2">DSM 18609</strain>
    </source>
</reference>
<dbReference type="InterPro" id="IPR009097">
    <property type="entry name" value="Cyclic_Pdiesterase"/>
</dbReference>